<dbReference type="Pfam" id="PF07715">
    <property type="entry name" value="Plug"/>
    <property type="match status" value="1"/>
</dbReference>
<evidence type="ECO:0000256" key="5">
    <source>
        <dbReference type="ARBA" id="ARBA00023136"/>
    </source>
</evidence>
<dbReference type="FunFam" id="2.170.130.10:FF:000008">
    <property type="entry name" value="SusC/RagA family TonB-linked outer membrane protein"/>
    <property type="match status" value="1"/>
</dbReference>
<feature type="signal peptide" evidence="8">
    <location>
        <begin position="1"/>
        <end position="31"/>
    </location>
</feature>
<dbReference type="OrthoDB" id="9768177at2"/>
<keyword evidence="3 7" id="KW-1134">Transmembrane beta strand</keyword>
<dbReference type="InterPro" id="IPR012910">
    <property type="entry name" value="Plug_dom"/>
</dbReference>
<organism evidence="10 11">
    <name type="scientific">Maribacter algarum</name>
    <name type="common">ex Zhang et al. 2020</name>
    <dbReference type="NCBI Taxonomy" id="2578118"/>
    <lineage>
        <taxon>Bacteria</taxon>
        <taxon>Pseudomonadati</taxon>
        <taxon>Bacteroidota</taxon>
        <taxon>Flavobacteriia</taxon>
        <taxon>Flavobacteriales</taxon>
        <taxon>Flavobacteriaceae</taxon>
        <taxon>Maribacter</taxon>
    </lineage>
</organism>
<feature type="domain" description="TonB-dependent receptor plug" evidence="9">
    <location>
        <begin position="123"/>
        <end position="229"/>
    </location>
</feature>
<dbReference type="InterPro" id="IPR023996">
    <property type="entry name" value="TonB-dep_OMP_SusC/RagA"/>
</dbReference>
<keyword evidence="4 7" id="KW-0812">Transmembrane</keyword>
<evidence type="ECO:0000256" key="1">
    <source>
        <dbReference type="ARBA" id="ARBA00004571"/>
    </source>
</evidence>
<dbReference type="InterPro" id="IPR039426">
    <property type="entry name" value="TonB-dep_rcpt-like"/>
</dbReference>
<comment type="caution">
    <text evidence="10">The sequence shown here is derived from an EMBL/GenBank/DDBJ whole genome shotgun (WGS) entry which is preliminary data.</text>
</comment>
<dbReference type="Gene3D" id="2.170.130.10">
    <property type="entry name" value="TonB-dependent receptor, plug domain"/>
    <property type="match status" value="1"/>
</dbReference>
<name>A0A5S3PM89_9FLAO</name>
<evidence type="ECO:0000256" key="3">
    <source>
        <dbReference type="ARBA" id="ARBA00022452"/>
    </source>
</evidence>
<keyword evidence="5 7" id="KW-0472">Membrane</keyword>
<evidence type="ECO:0000256" key="2">
    <source>
        <dbReference type="ARBA" id="ARBA00022448"/>
    </source>
</evidence>
<dbReference type="Gene3D" id="2.60.40.1120">
    <property type="entry name" value="Carboxypeptidase-like, regulatory domain"/>
    <property type="match status" value="1"/>
</dbReference>
<dbReference type="EMBL" id="VATY01000005">
    <property type="protein sequence ID" value="TMM53404.1"/>
    <property type="molecule type" value="Genomic_DNA"/>
</dbReference>
<gene>
    <name evidence="10" type="ORF">FEE95_20300</name>
</gene>
<dbReference type="FunFam" id="2.60.40.1120:FF:000003">
    <property type="entry name" value="Outer membrane protein Omp121"/>
    <property type="match status" value="1"/>
</dbReference>
<dbReference type="InterPro" id="IPR037066">
    <property type="entry name" value="Plug_dom_sf"/>
</dbReference>
<dbReference type="InterPro" id="IPR036942">
    <property type="entry name" value="Beta-barrel_TonB_sf"/>
</dbReference>
<accession>A0A5S3PM89</accession>
<dbReference type="AlphaFoldDB" id="A0A5S3PM89"/>
<keyword evidence="10" id="KW-0675">Receptor</keyword>
<dbReference type="InterPro" id="IPR008969">
    <property type="entry name" value="CarboxyPept-like_regulatory"/>
</dbReference>
<proteinExistence type="inferred from homology"/>
<dbReference type="NCBIfam" id="TIGR04057">
    <property type="entry name" value="SusC_RagA_signa"/>
    <property type="match status" value="1"/>
</dbReference>
<evidence type="ECO:0000256" key="6">
    <source>
        <dbReference type="ARBA" id="ARBA00023237"/>
    </source>
</evidence>
<dbReference type="SUPFAM" id="SSF56935">
    <property type="entry name" value="Porins"/>
    <property type="match status" value="1"/>
</dbReference>
<comment type="similarity">
    <text evidence="7">Belongs to the TonB-dependent receptor family.</text>
</comment>
<evidence type="ECO:0000313" key="10">
    <source>
        <dbReference type="EMBL" id="TMM53404.1"/>
    </source>
</evidence>
<sequence>MIMKKQLFKLLKKCFLSGLFFVLMGMQYSFAQQTVTGTITDENDSPVPGANVLVRGTTTGTQTDFDGNYSIEASPEDVLVISYLGYATQNISVRDQTTINVKLQTDQQQLDEVVVIGYGTVKKTDLTGSVSRVDSKAFENQPLTRVEEALQGRAAGVTVAKANGAPGANVKVRIRGVNSITGNNDPLVVVDGILGGDLSTINPNDIAAMDVLKDASATAIYGVRGSNGVIIITTKKGSGKGKINIDYFTTISQVPSLLPTLADIPDDFARLENIRRVNTGGSPVFTDAEISELAANGGTNYQDEILRTGYSENIQLSASGSEGSLRYFLSGNFRDEEGIVINTGYQQLSLRSNLEAQITDRFKVGLNLYASHGEIQNNFQTFGNGQGSLIYKANTWDPSTPVFDADGNYNNRSIKGIGSLNQNPVLTLTGSDFEDVEERLQSALNLSYDITDNLNFTMVAGTQLSNYNIQRYANEGPNEIPDVSFSNNKNTSYQLSNILTWQKEFGKHDIKLTGVQEYQNRKAKFNSYNANDLALPNGFYFAELAPNAGQTVFNNFGERELSSWMLRAEYILDDNLLITATGRYDGTSVFRPGNQWGFFPSVAIAYNLNGLVENSETLSAFKLRAGWGQVGNQGIADFGTNAFLTSNSYAFDGSSAGPGTILNPRFAFENLDLTWETTTQVNVGIDLGLWNGRGSLSIDGYQKNTTDLLLETPLSGTLGTGITRQNVGEVENFGIDVAVGYDILDGEDLNWNSNFAFSYVKNEVTNLYGGLDQIEGSVTAPGGQSRVVNIIQLGQPLGQFNGATFLGTWKSSEAAAAAAVGKAPGDAKYLRGDDGEIVFGAIGNGTPTTTWGWNNTLNYKNFDLNFFLQGVHGFDVYNIMQAGITGGAGDSRSFMAIDQVNQWTPSNETDIPSTVQLFNSSRYVEKGDFIRLSNLTLGYTFRDVVGIDTIKLYAGGQNLFLITDFSGYDPEITSRRTNQGIEDVAPGINFGAYPNPRTYTLGIKVGF</sequence>
<keyword evidence="2 7" id="KW-0813">Transport</keyword>
<reference evidence="10 11" key="1">
    <citation type="submission" date="2019-05" db="EMBL/GenBank/DDBJ databases">
        <authorList>
            <person name="Zhang J.-Y."/>
            <person name="Feg X."/>
            <person name="Du Z.-J."/>
        </authorList>
    </citation>
    <scope>NUCLEOTIDE SEQUENCE [LARGE SCALE GENOMIC DNA]</scope>
    <source>
        <strain evidence="10 11">RZ26</strain>
    </source>
</reference>
<dbReference type="SUPFAM" id="SSF49464">
    <property type="entry name" value="Carboxypeptidase regulatory domain-like"/>
    <property type="match status" value="1"/>
</dbReference>
<evidence type="ECO:0000313" key="11">
    <source>
        <dbReference type="Proteomes" id="UP000310314"/>
    </source>
</evidence>
<evidence type="ECO:0000256" key="8">
    <source>
        <dbReference type="SAM" id="SignalP"/>
    </source>
</evidence>
<keyword evidence="8" id="KW-0732">Signal</keyword>
<dbReference type="GO" id="GO:0009279">
    <property type="term" value="C:cell outer membrane"/>
    <property type="evidence" value="ECO:0007669"/>
    <property type="project" value="UniProtKB-SubCell"/>
</dbReference>
<evidence type="ECO:0000256" key="7">
    <source>
        <dbReference type="PROSITE-ProRule" id="PRU01360"/>
    </source>
</evidence>
<evidence type="ECO:0000259" key="9">
    <source>
        <dbReference type="Pfam" id="PF07715"/>
    </source>
</evidence>
<dbReference type="Gene3D" id="2.40.170.20">
    <property type="entry name" value="TonB-dependent receptor, beta-barrel domain"/>
    <property type="match status" value="1"/>
</dbReference>
<dbReference type="InterPro" id="IPR023997">
    <property type="entry name" value="TonB-dep_OMP_SusC/RagA_CS"/>
</dbReference>
<protein>
    <submittedName>
        <fullName evidence="10">TonB-dependent receptor</fullName>
    </submittedName>
</protein>
<feature type="chain" id="PRO_5024335706" evidence="8">
    <location>
        <begin position="32"/>
        <end position="1007"/>
    </location>
</feature>
<dbReference type="PROSITE" id="PS52016">
    <property type="entry name" value="TONB_DEPENDENT_REC_3"/>
    <property type="match status" value="1"/>
</dbReference>
<keyword evidence="6 7" id="KW-0998">Cell outer membrane</keyword>
<comment type="subcellular location">
    <subcellularLocation>
        <location evidence="1 7">Cell outer membrane</location>
        <topology evidence="1 7">Multi-pass membrane protein</topology>
    </subcellularLocation>
</comment>
<dbReference type="Proteomes" id="UP000310314">
    <property type="component" value="Unassembled WGS sequence"/>
</dbReference>
<evidence type="ECO:0000256" key="4">
    <source>
        <dbReference type="ARBA" id="ARBA00022692"/>
    </source>
</evidence>
<dbReference type="Pfam" id="PF13715">
    <property type="entry name" value="CarbopepD_reg_2"/>
    <property type="match status" value="1"/>
</dbReference>
<dbReference type="NCBIfam" id="TIGR04056">
    <property type="entry name" value="OMP_RagA_SusC"/>
    <property type="match status" value="1"/>
</dbReference>
<keyword evidence="11" id="KW-1185">Reference proteome</keyword>